<dbReference type="PANTHER" id="PTHR10612">
    <property type="entry name" value="APOLIPOPROTEIN D"/>
    <property type="match status" value="1"/>
</dbReference>
<evidence type="ECO:0000256" key="2">
    <source>
        <dbReference type="PIRNR" id="PIRNR036893"/>
    </source>
</evidence>
<evidence type="ECO:0000259" key="3">
    <source>
        <dbReference type="Pfam" id="PF08212"/>
    </source>
</evidence>
<organism evidence="4 5">
    <name type="scientific">Tessaracoccus flavescens</name>
    <dbReference type="NCBI Taxonomy" id="399497"/>
    <lineage>
        <taxon>Bacteria</taxon>
        <taxon>Bacillati</taxon>
        <taxon>Actinomycetota</taxon>
        <taxon>Actinomycetes</taxon>
        <taxon>Propionibacteriales</taxon>
        <taxon>Propionibacteriaceae</taxon>
        <taxon>Tessaracoccus</taxon>
    </lineage>
</organism>
<feature type="domain" description="Lipocalin/cytosolic fatty-acid binding" evidence="3">
    <location>
        <begin position="13"/>
        <end position="155"/>
    </location>
</feature>
<dbReference type="Pfam" id="PF08212">
    <property type="entry name" value="Lipocalin_2"/>
    <property type="match status" value="1"/>
</dbReference>
<dbReference type="PIRSF" id="PIRSF036893">
    <property type="entry name" value="Lipocalin_ApoD"/>
    <property type="match status" value="1"/>
</dbReference>
<protein>
    <recommendedName>
        <fullName evidence="3">Lipocalin/cytosolic fatty-acid binding domain-containing protein</fullName>
    </recommendedName>
</protein>
<dbReference type="PANTHER" id="PTHR10612:SF34">
    <property type="entry name" value="APOLIPOPROTEIN D"/>
    <property type="match status" value="1"/>
</dbReference>
<accession>A0A1Q2CVG2</accession>
<evidence type="ECO:0000313" key="5">
    <source>
        <dbReference type="Proteomes" id="UP000188235"/>
    </source>
</evidence>
<dbReference type="AlphaFoldDB" id="A0A1Q2CVG2"/>
<sequence length="172" mass="19828">MATDTHVRSVSEFDLERYLGLWYEIGRLPLKWEDAHATHITAEYSLQDDGDVRVDNRCFDNAGKPTQSIGRAKPVGDVPGRLKVSFLPEFLRWIPFTEGDYWVLKLDPEYTVALVGTPDRKNLWLLARQPDVPASIVDEYRAEAERQGFDLTDWINPDQDGRRVTDELLHKD</sequence>
<dbReference type="InterPro" id="IPR012674">
    <property type="entry name" value="Calycin"/>
</dbReference>
<dbReference type="CDD" id="cd19438">
    <property type="entry name" value="lipocalin_Blc-like"/>
    <property type="match status" value="1"/>
</dbReference>
<dbReference type="SUPFAM" id="SSF50814">
    <property type="entry name" value="Lipocalins"/>
    <property type="match status" value="1"/>
</dbReference>
<dbReference type="InterPro" id="IPR000566">
    <property type="entry name" value="Lipocln_cytosolic_FA-bd_dom"/>
</dbReference>
<dbReference type="InterPro" id="IPR002446">
    <property type="entry name" value="Lipocalin_bac"/>
</dbReference>
<proteinExistence type="inferred from homology"/>
<dbReference type="KEGG" id="tfa:BW733_03895"/>
<comment type="similarity">
    <text evidence="1 2">Belongs to the calycin superfamily. Lipocalin family.</text>
</comment>
<dbReference type="EMBL" id="CP019607">
    <property type="protein sequence ID" value="AQP50102.1"/>
    <property type="molecule type" value="Genomic_DNA"/>
</dbReference>
<dbReference type="RefSeq" id="WP_077348054.1">
    <property type="nucleotide sequence ID" value="NZ_CP019607.1"/>
</dbReference>
<dbReference type="InterPro" id="IPR022272">
    <property type="entry name" value="Lipocalin_CS"/>
</dbReference>
<dbReference type="Proteomes" id="UP000188235">
    <property type="component" value="Chromosome"/>
</dbReference>
<dbReference type="GO" id="GO:0006950">
    <property type="term" value="P:response to stress"/>
    <property type="evidence" value="ECO:0007669"/>
    <property type="project" value="UniProtKB-ARBA"/>
</dbReference>
<dbReference type="Gene3D" id="2.40.128.20">
    <property type="match status" value="1"/>
</dbReference>
<dbReference type="InterPro" id="IPR022271">
    <property type="entry name" value="Lipocalin_ApoD"/>
</dbReference>
<keyword evidence="5" id="KW-1185">Reference proteome</keyword>
<dbReference type="OrthoDB" id="594739at2"/>
<dbReference type="InterPro" id="IPR047202">
    <property type="entry name" value="Lipocalin_Blc-like_dom"/>
</dbReference>
<evidence type="ECO:0000313" key="4">
    <source>
        <dbReference type="EMBL" id="AQP50102.1"/>
    </source>
</evidence>
<dbReference type="PROSITE" id="PS00213">
    <property type="entry name" value="LIPOCALIN"/>
    <property type="match status" value="1"/>
</dbReference>
<reference evidence="4 5" key="1">
    <citation type="journal article" date="2008" name="Int. J. Syst. Evol. Microbiol.">
        <title>Tessaracoccus flavescens sp. nov., isolated from marine sediment.</title>
        <authorList>
            <person name="Lee D.W."/>
            <person name="Lee S.D."/>
        </authorList>
    </citation>
    <scope>NUCLEOTIDE SEQUENCE [LARGE SCALE GENOMIC DNA]</scope>
    <source>
        <strain evidence="4 5">SST-39T</strain>
    </source>
</reference>
<gene>
    <name evidence="4" type="ORF">BW733_03895</name>
</gene>
<dbReference type="PRINTS" id="PR01171">
    <property type="entry name" value="BCTLIPOCALIN"/>
</dbReference>
<name>A0A1Q2CVG2_9ACTN</name>
<evidence type="ECO:0000256" key="1">
    <source>
        <dbReference type="ARBA" id="ARBA00006889"/>
    </source>
</evidence>